<dbReference type="Proteomes" id="UP001498771">
    <property type="component" value="Unassembled WGS sequence"/>
</dbReference>
<dbReference type="RefSeq" id="XP_064767032.1">
    <property type="nucleotide sequence ID" value="XM_064910094.1"/>
</dbReference>
<sequence length="548" mass="60052">MSSPALFPSAGLRLAPTAAASRPATQVFHLKLSESALEDVLRAAEHDPSSLKLLLGDNPSIRIAGHLHSLSTVPEQSLVDIYAGSKDSAKYVGKLSHRLAVDNQSLDSSRIKSSVREKDSLRTTLLDPAPSRASSRALSSSPRITPASPHLPSSLHVAAKSRPTLAPSSPRNSLRSLATRLTHFLALSASASPNQLAARTKAPLEDIKALLAEYAVPIGDASTDDCQYTLTDAAYRDIIRPWEWRAYSPAERTKAIGRAEEAYERLQIPKDDPVWLNLVEPALRNSGESEDSVPVLKLDDLPAPPPATAPAPLPLSSSSAAKDVPVKRAGGAILKTKMPPTKKVKEDPAATKKEPNKASTKTKSRPLKREREESGTSSESDVDLMSRRKPEVTKKRKAAPDTTASATATPTQSASEPMQRSRSESTSSSGTKSPRKPSPLGASPPITAADLAEPKSLSRQVDNYDEYELRKMARRFKTLYEEYRRLYQEVKQYESIKDGTAKKQQQQHMSLSIGNEHQYLAKRDRLLKLHHKLEDWKTTLWRAAPRFM</sequence>
<proteinExistence type="predicted"/>
<feature type="compositionally biased region" description="Pro residues" evidence="1">
    <location>
        <begin position="302"/>
        <end position="313"/>
    </location>
</feature>
<comment type="caution">
    <text evidence="2">The sequence shown here is derived from an EMBL/GenBank/DDBJ whole genome shotgun (WGS) entry which is preliminary data.</text>
</comment>
<accession>A0ABR1F2C1</accession>
<feature type="compositionally biased region" description="Basic and acidic residues" evidence="1">
    <location>
        <begin position="384"/>
        <end position="393"/>
    </location>
</feature>
<organism evidence="2 3">
    <name type="scientific">Myxozyma melibiosi</name>
    <dbReference type="NCBI Taxonomy" id="54550"/>
    <lineage>
        <taxon>Eukaryota</taxon>
        <taxon>Fungi</taxon>
        <taxon>Dikarya</taxon>
        <taxon>Ascomycota</taxon>
        <taxon>Saccharomycotina</taxon>
        <taxon>Lipomycetes</taxon>
        <taxon>Lipomycetales</taxon>
        <taxon>Lipomycetaceae</taxon>
        <taxon>Myxozyma</taxon>
    </lineage>
</organism>
<reference evidence="2 3" key="1">
    <citation type="submission" date="2024-03" db="EMBL/GenBank/DDBJ databases">
        <title>Genome-scale model development and genomic sequencing of the oleaginous clade Lipomyces.</title>
        <authorList>
            <consortium name="Lawrence Berkeley National Laboratory"/>
            <person name="Czajka J.J."/>
            <person name="Han Y."/>
            <person name="Kim J."/>
            <person name="Mondo S.J."/>
            <person name="Hofstad B.A."/>
            <person name="Robles A."/>
            <person name="Haridas S."/>
            <person name="Riley R."/>
            <person name="LaButti K."/>
            <person name="Pangilinan J."/>
            <person name="Andreopoulos W."/>
            <person name="Lipzen A."/>
            <person name="Yan J."/>
            <person name="Wang M."/>
            <person name="Ng V."/>
            <person name="Grigoriev I.V."/>
            <person name="Spatafora J.W."/>
            <person name="Magnuson J.K."/>
            <person name="Baker S.E."/>
            <person name="Pomraning K.R."/>
        </authorList>
    </citation>
    <scope>NUCLEOTIDE SEQUENCE [LARGE SCALE GENOMIC DNA]</scope>
    <source>
        <strain evidence="2 3">Phaff 52-87</strain>
    </source>
</reference>
<evidence type="ECO:0000313" key="3">
    <source>
        <dbReference type="Proteomes" id="UP001498771"/>
    </source>
</evidence>
<evidence type="ECO:0000256" key="1">
    <source>
        <dbReference type="SAM" id="MobiDB-lite"/>
    </source>
</evidence>
<dbReference type="EMBL" id="JBBJBU010000009">
    <property type="protein sequence ID" value="KAK7203999.1"/>
    <property type="molecule type" value="Genomic_DNA"/>
</dbReference>
<feature type="compositionally biased region" description="Basic and acidic residues" evidence="1">
    <location>
        <begin position="343"/>
        <end position="356"/>
    </location>
</feature>
<keyword evidence="3" id="KW-1185">Reference proteome</keyword>
<gene>
    <name evidence="2" type="ORF">BZA70DRAFT_197860</name>
</gene>
<dbReference type="GeneID" id="90035606"/>
<feature type="region of interest" description="Disordered" evidence="1">
    <location>
        <begin position="286"/>
        <end position="457"/>
    </location>
</feature>
<feature type="compositionally biased region" description="Low complexity" evidence="1">
    <location>
        <begin position="400"/>
        <end position="417"/>
    </location>
</feature>
<evidence type="ECO:0000313" key="2">
    <source>
        <dbReference type="EMBL" id="KAK7203999.1"/>
    </source>
</evidence>
<evidence type="ECO:0008006" key="4">
    <source>
        <dbReference type="Google" id="ProtNLM"/>
    </source>
</evidence>
<feature type="compositionally biased region" description="Low complexity" evidence="1">
    <location>
        <begin position="128"/>
        <end position="143"/>
    </location>
</feature>
<feature type="region of interest" description="Disordered" evidence="1">
    <location>
        <begin position="106"/>
        <end position="172"/>
    </location>
</feature>
<name>A0ABR1F2C1_9ASCO</name>
<protein>
    <recommendedName>
        <fullName evidence="4">RING-type E3 ubiquitin transferase</fullName>
    </recommendedName>
</protein>